<protein>
    <submittedName>
        <fullName evidence="1">Uncharacterized protein</fullName>
    </submittedName>
</protein>
<dbReference type="EMBL" id="JBJUIK010000015">
    <property type="protein sequence ID" value="KAL3503112.1"/>
    <property type="molecule type" value="Genomic_DNA"/>
</dbReference>
<evidence type="ECO:0000313" key="2">
    <source>
        <dbReference type="Proteomes" id="UP001630127"/>
    </source>
</evidence>
<keyword evidence="2" id="KW-1185">Reference proteome</keyword>
<dbReference type="Proteomes" id="UP001630127">
    <property type="component" value="Unassembled WGS sequence"/>
</dbReference>
<sequence>MVGTVRIEVLDHTEDCRTYDMNLSSFKTAADFRIWAELEVYGQFSAVEYFQTTCRTVLRYKLDENGALTGIVEEEYVEPVPGQHRTDVTMRAAIEWRGAAGTLIDFQDDQWPSVMHSQAFEIFISPGGQRQPLVMQLPAPAGQ</sequence>
<dbReference type="AlphaFoldDB" id="A0ABD2Y6J5"/>
<gene>
    <name evidence="1" type="ORF">ACH5RR_037561</name>
</gene>
<organism evidence="1 2">
    <name type="scientific">Cinchona calisaya</name>
    <dbReference type="NCBI Taxonomy" id="153742"/>
    <lineage>
        <taxon>Eukaryota</taxon>
        <taxon>Viridiplantae</taxon>
        <taxon>Streptophyta</taxon>
        <taxon>Embryophyta</taxon>
        <taxon>Tracheophyta</taxon>
        <taxon>Spermatophyta</taxon>
        <taxon>Magnoliopsida</taxon>
        <taxon>eudicotyledons</taxon>
        <taxon>Gunneridae</taxon>
        <taxon>Pentapetalae</taxon>
        <taxon>asterids</taxon>
        <taxon>lamiids</taxon>
        <taxon>Gentianales</taxon>
        <taxon>Rubiaceae</taxon>
        <taxon>Cinchonoideae</taxon>
        <taxon>Cinchoneae</taxon>
        <taxon>Cinchona</taxon>
    </lineage>
</organism>
<evidence type="ECO:0000313" key="1">
    <source>
        <dbReference type="EMBL" id="KAL3503112.1"/>
    </source>
</evidence>
<name>A0ABD2Y6J5_9GENT</name>
<comment type="caution">
    <text evidence="1">The sequence shown here is derived from an EMBL/GenBank/DDBJ whole genome shotgun (WGS) entry which is preliminary data.</text>
</comment>
<reference evidence="1 2" key="1">
    <citation type="submission" date="2024-11" db="EMBL/GenBank/DDBJ databases">
        <title>A near-complete genome assembly of Cinchona calisaya.</title>
        <authorList>
            <person name="Lian D.C."/>
            <person name="Zhao X.W."/>
            <person name="Wei L."/>
        </authorList>
    </citation>
    <scope>NUCLEOTIDE SEQUENCE [LARGE SCALE GENOMIC DNA]</scope>
    <source>
        <tissue evidence="1">Nenye</tissue>
    </source>
</reference>
<accession>A0ABD2Y6J5</accession>
<proteinExistence type="predicted"/>